<dbReference type="HAMAP" id="MF_00952">
    <property type="entry name" value="Topoisom_1_prok"/>
    <property type="match status" value="1"/>
</dbReference>
<accession>A0A1F7TMQ0</accession>
<evidence type="ECO:0000256" key="5">
    <source>
        <dbReference type="ARBA" id="ARBA00023029"/>
    </source>
</evidence>
<feature type="site" description="Interaction with DNA" evidence="8">
    <location>
        <position position="140"/>
    </location>
</feature>
<keyword evidence="4" id="KW-0460">Magnesium</keyword>
<dbReference type="Proteomes" id="UP000177885">
    <property type="component" value="Unassembled WGS sequence"/>
</dbReference>
<evidence type="ECO:0000256" key="3">
    <source>
        <dbReference type="ARBA" id="ARBA00022723"/>
    </source>
</evidence>
<evidence type="ECO:0000259" key="11">
    <source>
        <dbReference type="PROSITE" id="PS52039"/>
    </source>
</evidence>
<dbReference type="SUPFAM" id="SSF56712">
    <property type="entry name" value="Prokaryotic type I DNA topoisomerase"/>
    <property type="match status" value="1"/>
</dbReference>
<evidence type="ECO:0000256" key="8">
    <source>
        <dbReference type="HAMAP-Rule" id="MF_00952"/>
    </source>
</evidence>
<protein>
    <recommendedName>
        <fullName evidence="8">DNA topoisomerase 1</fullName>
        <ecNumber evidence="8">5.6.2.1</ecNumber>
    </recommendedName>
    <alternativeName>
        <fullName evidence="8">DNA topoisomerase I</fullName>
    </alternativeName>
</protein>
<dbReference type="InterPro" id="IPR003602">
    <property type="entry name" value="Topo_IA_DNA-bd_dom"/>
</dbReference>
<comment type="function">
    <text evidence="8">Releases the supercoiling and torsional tension of DNA, which is introduced during the DNA replication and transcription, by transiently cleaving and rejoining one strand of the DNA duplex. Introduces a single-strand break via transesterification at a target site in duplex DNA. The scissile phosphodiester is attacked by the catalytic tyrosine of the enzyme, resulting in the formation of a DNA-(5'-phosphotyrosyl)-enzyme intermediate and the expulsion of a 3'-OH DNA strand. The free DNA strand then undergoes passage around the unbroken strand, thus removing DNA supercoils. Finally, in the religation step, the DNA 3'-OH attacks the covalent intermediate to expel the active-site tyrosine and restore the DNA phosphodiester backbone.</text>
</comment>
<reference evidence="12 13" key="1">
    <citation type="journal article" date="2016" name="Nat. Commun.">
        <title>Thousands of microbial genomes shed light on interconnected biogeochemical processes in an aquifer system.</title>
        <authorList>
            <person name="Anantharaman K."/>
            <person name="Brown C.T."/>
            <person name="Hug L.A."/>
            <person name="Sharon I."/>
            <person name="Castelle C.J."/>
            <person name="Probst A.J."/>
            <person name="Thomas B.C."/>
            <person name="Singh A."/>
            <person name="Wilkins M.J."/>
            <person name="Karaoz U."/>
            <person name="Brodie E.L."/>
            <person name="Williams K.H."/>
            <person name="Hubbard S.S."/>
            <person name="Banfield J.F."/>
        </authorList>
    </citation>
    <scope>NUCLEOTIDE SEQUENCE [LARGE SCALE GENOMIC DNA]</scope>
</reference>
<feature type="active site" description="O-(5'-phospho-DNA)-tyrosine intermediate" evidence="8">
    <location>
        <position position="292"/>
    </location>
</feature>
<dbReference type="PANTHER" id="PTHR42785:SF1">
    <property type="entry name" value="DNA TOPOISOMERASE"/>
    <property type="match status" value="1"/>
</dbReference>
<evidence type="ECO:0000313" key="13">
    <source>
        <dbReference type="Proteomes" id="UP000177885"/>
    </source>
</evidence>
<dbReference type="PANTHER" id="PTHR42785">
    <property type="entry name" value="DNA TOPOISOMERASE, TYPE IA, CORE"/>
    <property type="match status" value="1"/>
</dbReference>
<organism evidence="12 13">
    <name type="scientific">Candidatus Uhrbacteria bacterium RIFCSPHIGHO2_01_FULL_63_20</name>
    <dbReference type="NCBI Taxonomy" id="1802385"/>
    <lineage>
        <taxon>Bacteria</taxon>
        <taxon>Candidatus Uhriibacteriota</taxon>
    </lineage>
</organism>
<dbReference type="Pfam" id="PF01751">
    <property type="entry name" value="Toprim"/>
    <property type="match status" value="1"/>
</dbReference>
<dbReference type="InterPro" id="IPR006171">
    <property type="entry name" value="TOPRIM_dom"/>
</dbReference>
<dbReference type="PRINTS" id="PR00417">
    <property type="entry name" value="PRTPISMRASEI"/>
</dbReference>
<dbReference type="Gene3D" id="1.10.460.10">
    <property type="entry name" value="Topoisomerase I, domain 2"/>
    <property type="match status" value="1"/>
</dbReference>
<dbReference type="Gene3D" id="1.10.290.10">
    <property type="entry name" value="Topoisomerase I, domain 4"/>
    <property type="match status" value="1"/>
</dbReference>
<dbReference type="CDD" id="cd03363">
    <property type="entry name" value="TOPRIM_TopoIA_TopoI"/>
    <property type="match status" value="1"/>
</dbReference>
<dbReference type="InterPro" id="IPR025589">
    <property type="entry name" value="Toprim_C_rpt"/>
</dbReference>
<dbReference type="CDD" id="cd00186">
    <property type="entry name" value="TOP1Ac"/>
    <property type="match status" value="1"/>
</dbReference>
<feature type="site" description="Interaction with DNA" evidence="8">
    <location>
        <position position="294"/>
    </location>
</feature>
<dbReference type="InterPro" id="IPR023406">
    <property type="entry name" value="Topo_IA_AS"/>
</dbReference>
<feature type="site" description="Interaction with DNA" evidence="8">
    <location>
        <position position="33"/>
    </location>
</feature>
<dbReference type="EC" id="5.6.2.1" evidence="8"/>
<feature type="site" description="Interaction with DNA" evidence="8">
    <location>
        <position position="477"/>
    </location>
</feature>
<dbReference type="PROSITE" id="PS00396">
    <property type="entry name" value="TOPO_IA_1"/>
    <property type="match status" value="1"/>
</dbReference>
<evidence type="ECO:0000256" key="6">
    <source>
        <dbReference type="ARBA" id="ARBA00023125"/>
    </source>
</evidence>
<evidence type="ECO:0000256" key="4">
    <source>
        <dbReference type="ARBA" id="ARBA00022842"/>
    </source>
</evidence>
<evidence type="ECO:0000259" key="10">
    <source>
        <dbReference type="PROSITE" id="PS50880"/>
    </source>
</evidence>
<evidence type="ECO:0000256" key="1">
    <source>
        <dbReference type="ARBA" id="ARBA00000213"/>
    </source>
</evidence>
<feature type="region of interest" description="Interaction with DNA" evidence="8">
    <location>
        <begin position="163"/>
        <end position="168"/>
    </location>
</feature>
<dbReference type="AlphaFoldDB" id="A0A1F7TMQ0"/>
<dbReference type="InterPro" id="IPR003601">
    <property type="entry name" value="Topo_IA_2"/>
</dbReference>
<dbReference type="GO" id="GO:0046872">
    <property type="term" value="F:metal ion binding"/>
    <property type="evidence" value="ECO:0007669"/>
    <property type="project" value="UniProtKB-KW"/>
</dbReference>
<feature type="site" description="Interaction with DNA" evidence="8">
    <location>
        <position position="139"/>
    </location>
</feature>
<dbReference type="InterPro" id="IPR005733">
    <property type="entry name" value="TopoI_bac-type"/>
</dbReference>
<dbReference type="NCBIfam" id="TIGR01051">
    <property type="entry name" value="topA_bact"/>
    <property type="match status" value="1"/>
</dbReference>
<feature type="site" description="Interaction with DNA" evidence="8">
    <location>
        <position position="155"/>
    </location>
</feature>
<keyword evidence="7 8" id="KW-0413">Isomerase</keyword>
<dbReference type="EMBL" id="MGDT01000003">
    <property type="protein sequence ID" value="OGL67261.1"/>
    <property type="molecule type" value="Genomic_DNA"/>
</dbReference>
<dbReference type="GO" id="GO:0003677">
    <property type="term" value="F:DNA binding"/>
    <property type="evidence" value="ECO:0007669"/>
    <property type="project" value="UniProtKB-KW"/>
</dbReference>
<gene>
    <name evidence="8" type="primary">topA</name>
    <name evidence="12" type="ORF">A2856_03800</name>
</gene>
<feature type="region of interest" description="Disordered" evidence="9">
    <location>
        <begin position="332"/>
        <end position="355"/>
    </location>
</feature>
<feature type="site" description="Interaction with DNA" evidence="8">
    <location>
        <position position="148"/>
    </location>
</feature>
<dbReference type="InterPro" id="IPR034149">
    <property type="entry name" value="TOPRIM_TopoI"/>
</dbReference>
<feature type="compositionally biased region" description="Basic and acidic residues" evidence="9">
    <location>
        <begin position="332"/>
        <end position="342"/>
    </location>
</feature>
<comment type="similarity">
    <text evidence="2 8">Belongs to the type IA topoisomerase family.</text>
</comment>
<dbReference type="InterPro" id="IPR023405">
    <property type="entry name" value="Topo_IA_core_domain"/>
</dbReference>
<feature type="domain" description="Topo IA-type catalytic" evidence="11">
    <location>
        <begin position="129"/>
        <end position="547"/>
    </location>
</feature>
<dbReference type="Gene3D" id="2.70.20.10">
    <property type="entry name" value="Topoisomerase I, domain 3"/>
    <property type="match status" value="1"/>
</dbReference>
<feature type="site" description="Interaction with DNA" evidence="8">
    <location>
        <position position="143"/>
    </location>
</feature>
<dbReference type="SMART" id="SM00437">
    <property type="entry name" value="TOP1Ac"/>
    <property type="match status" value="1"/>
</dbReference>
<dbReference type="STRING" id="1802385.A2856_03800"/>
<evidence type="ECO:0000313" key="12">
    <source>
        <dbReference type="EMBL" id="OGL67261.1"/>
    </source>
</evidence>
<evidence type="ECO:0000256" key="2">
    <source>
        <dbReference type="ARBA" id="ARBA00009446"/>
    </source>
</evidence>
<comment type="caution">
    <text evidence="12">The sequence shown here is derived from an EMBL/GenBank/DDBJ whole genome shotgun (WGS) entry which is preliminary data.</text>
</comment>
<dbReference type="Pfam" id="PF01131">
    <property type="entry name" value="Topoisom_bac"/>
    <property type="match status" value="1"/>
</dbReference>
<dbReference type="GO" id="GO:0003917">
    <property type="term" value="F:DNA topoisomerase type I (single strand cut, ATP-independent) activity"/>
    <property type="evidence" value="ECO:0007669"/>
    <property type="project" value="UniProtKB-UniRule"/>
</dbReference>
<dbReference type="Gene3D" id="3.40.50.140">
    <property type="match status" value="1"/>
</dbReference>
<proteinExistence type="inferred from homology"/>
<comment type="subunit">
    <text evidence="8">Monomer.</text>
</comment>
<dbReference type="PROSITE" id="PS52039">
    <property type="entry name" value="TOPO_IA_2"/>
    <property type="match status" value="1"/>
</dbReference>
<dbReference type="SMART" id="SM00436">
    <property type="entry name" value="TOP1Bc"/>
    <property type="match status" value="1"/>
</dbReference>
<dbReference type="SMART" id="SM00493">
    <property type="entry name" value="TOPRIM"/>
    <property type="match status" value="1"/>
</dbReference>
<keyword evidence="6 8" id="KW-0238">DNA-binding</keyword>
<dbReference type="GO" id="GO:0006265">
    <property type="term" value="P:DNA topological change"/>
    <property type="evidence" value="ECO:0007669"/>
    <property type="project" value="UniProtKB-UniRule"/>
</dbReference>
<dbReference type="Pfam" id="PF13368">
    <property type="entry name" value="Toprim_C_rpt"/>
    <property type="match status" value="3"/>
</dbReference>
<evidence type="ECO:0000256" key="7">
    <source>
        <dbReference type="ARBA" id="ARBA00023235"/>
    </source>
</evidence>
<keyword evidence="5 8" id="KW-0799">Topoisomerase</keyword>
<dbReference type="InterPro" id="IPR013497">
    <property type="entry name" value="Topo_IA_cen"/>
</dbReference>
<dbReference type="InterPro" id="IPR000380">
    <property type="entry name" value="Topo_IA"/>
</dbReference>
<dbReference type="PROSITE" id="PS50880">
    <property type="entry name" value="TOPRIM"/>
    <property type="match status" value="1"/>
</dbReference>
<sequence>MSKTLVIVESPTKAKTISKFLGKDYKVLSSFGHVRDLPASKTGVDVKHGFAPTYEVPERAKKHVLELKSAAKDAQEVLLATDEDREGEAIAWHIAEILDLDEAKAKRITFHEITKHAIDDALTHPRALDMNLVHAQQMRRILDRLVGYELSPLLWKKVRRGLSAGRVQSVAVRLVVERERERDAFKIDEYWTIDGLFEKDKTAFDGKLSTIDGKKLEKLDIKDEAAAKKIVDDLAGVSFAVSRIEKKQVSKAPPVPFTTSALQIEANAKLGMSAKQTMTLAQKLYETGRITYMRTDSTNLAEKFLGEAQAYLKNTFGDKYATGARTYKTDKKGAQEAHEAIRPTDPSVTPESLKGELDPGEFKLYDLVWRRSLATQMPNAELERTSVDVAAKRYGFRCNGNAVHFDGYMKVYRGAQEKLLPELAVGDAVAEKEVKPVQHFTEPPPRYGDATLVKTMEEFGIGRPSTYAPTISTIVDRGYVERDDNKKLKPTEVASVVTDLLKEHFPDIVDYAFTAKMEKTLDDVAEGQEKWAPALEEFYKPFHERVTEKTGSLKREEVLKEHSLGMDPGSGLEVFVKSGRFGPFVQLGEWKEEDRKAKVNKPKSASLPRDANMDTVTLEAALKALELPRTIGTADDGTAIETNVGRFGPYLKVGKTYVSLPPGFDPRTVSLEDAKRLVSEGLERKRKMMEPLATLGEDPETKGTIQVKDGRYGPYVTDGTTNATIKKGTDPKNVTLPEAIELLKKKRAAPKRNWTRKKKAMDA</sequence>
<feature type="domain" description="Toprim" evidence="10">
    <location>
        <begin position="3"/>
        <end position="113"/>
    </location>
</feature>
<dbReference type="InterPro" id="IPR028612">
    <property type="entry name" value="Topoisom_1_IA"/>
</dbReference>
<evidence type="ECO:0000256" key="9">
    <source>
        <dbReference type="SAM" id="MobiDB-lite"/>
    </source>
</evidence>
<dbReference type="InterPro" id="IPR013824">
    <property type="entry name" value="Topo_IA_cen_sub1"/>
</dbReference>
<dbReference type="InterPro" id="IPR013826">
    <property type="entry name" value="Topo_IA_cen_sub3"/>
</dbReference>
<dbReference type="InterPro" id="IPR013825">
    <property type="entry name" value="Topo_IA_cen_sub2"/>
</dbReference>
<keyword evidence="3" id="KW-0479">Metal-binding</keyword>
<name>A0A1F7TMQ0_9BACT</name>
<comment type="catalytic activity">
    <reaction evidence="1 8">
        <text>ATP-independent breakage of single-stranded DNA, followed by passage and rejoining.</text>
        <dbReference type="EC" id="5.6.2.1"/>
    </reaction>
</comment>